<dbReference type="RefSeq" id="XP_002430900.1">
    <property type="nucleotide sequence ID" value="XM_002430855.1"/>
</dbReference>
<dbReference type="EMBL" id="DS235833">
    <property type="protein sequence ID" value="EEB18162.1"/>
    <property type="molecule type" value="Genomic_DNA"/>
</dbReference>
<dbReference type="GO" id="GO:0030833">
    <property type="term" value="P:regulation of actin filament polymerization"/>
    <property type="evidence" value="ECO:0007669"/>
    <property type="project" value="TreeGrafter"/>
</dbReference>
<evidence type="ECO:0000313" key="3">
    <source>
        <dbReference type="EMBL" id="EEB18162.1"/>
    </source>
</evidence>
<dbReference type="SUPFAM" id="SSF48350">
    <property type="entry name" value="GTPase activation domain, GAP"/>
    <property type="match status" value="1"/>
</dbReference>
<dbReference type="GO" id="GO:0007165">
    <property type="term" value="P:signal transduction"/>
    <property type="evidence" value="ECO:0007669"/>
    <property type="project" value="InterPro"/>
</dbReference>
<proteinExistence type="predicted"/>
<feature type="domain" description="Rho-GAP" evidence="2">
    <location>
        <begin position="345"/>
        <end position="553"/>
    </location>
</feature>
<keyword evidence="1" id="KW-0343">GTPase activation</keyword>
<organism>
    <name type="scientific">Pediculus humanus subsp. corporis</name>
    <name type="common">Body louse</name>
    <dbReference type="NCBI Taxonomy" id="121224"/>
    <lineage>
        <taxon>Eukaryota</taxon>
        <taxon>Metazoa</taxon>
        <taxon>Ecdysozoa</taxon>
        <taxon>Arthropoda</taxon>
        <taxon>Hexapoda</taxon>
        <taxon>Insecta</taxon>
        <taxon>Pterygota</taxon>
        <taxon>Neoptera</taxon>
        <taxon>Paraneoptera</taxon>
        <taxon>Psocodea</taxon>
        <taxon>Troctomorpha</taxon>
        <taxon>Phthiraptera</taxon>
        <taxon>Anoplura</taxon>
        <taxon>Pediculidae</taxon>
        <taxon>Pediculus</taxon>
    </lineage>
</organism>
<gene>
    <name evidence="4" type="primary">8231594</name>
    <name evidence="3" type="ORF">Phum_PHUM503480</name>
</gene>
<dbReference type="GO" id="GO:0005096">
    <property type="term" value="F:GTPase activator activity"/>
    <property type="evidence" value="ECO:0007669"/>
    <property type="project" value="UniProtKB-KW"/>
</dbReference>
<dbReference type="VEuPathDB" id="VectorBase:PHUM503480"/>
<dbReference type="Pfam" id="PF25442">
    <property type="entry name" value="Ubiquitin_RHG40_C"/>
    <property type="match status" value="1"/>
</dbReference>
<accession>E0VXQ6</accession>
<evidence type="ECO:0000259" key="2">
    <source>
        <dbReference type="PROSITE" id="PS50238"/>
    </source>
</evidence>
<dbReference type="Proteomes" id="UP000009046">
    <property type="component" value="Unassembled WGS sequence"/>
</dbReference>
<dbReference type="HOGENOM" id="CLU_023268_1_0_1"/>
<dbReference type="InterPro" id="IPR057323">
    <property type="entry name" value="RHG40/28/18_ubiquitin"/>
</dbReference>
<keyword evidence="5" id="KW-1185">Reference proteome</keyword>
<dbReference type="Pfam" id="PF00620">
    <property type="entry name" value="RhoGAP"/>
    <property type="match status" value="1"/>
</dbReference>
<protein>
    <recommendedName>
        <fullName evidence="2">Rho-GAP domain-containing protein</fullName>
    </recommendedName>
</protein>
<dbReference type="OMA" id="QHNMESQ"/>
<evidence type="ECO:0000313" key="4">
    <source>
        <dbReference type="EnsemblMetazoa" id="PHUM503480-PA"/>
    </source>
</evidence>
<dbReference type="SMART" id="SM00324">
    <property type="entry name" value="RhoGAP"/>
    <property type="match status" value="1"/>
</dbReference>
<sequence>METDVNQDIQDYWNEVKHHSGSEEIGEEDLSSRSCEEGELETEWLKDAGLSHLTEPFLHGLEVSESELEGALLDFSKLQAEAIKRRVKTLNNTIRQRRSKAKHRKADVRDVFKDYENHSSGSQSRSVTPDSLDSVEIRLNDVDSFTTTIHLPGSNISGVPWKLKKPLSRAPSAPPINHVKKNQNVQNHNYTNREIFRNYVPDIADSVSDGLRLISYQYLGTLPRNRSGSDPLYLDVTVEESEKLDPSRLRNLSPSNGRRLSRSHGNLLDVEEKYSIYNNNNNNNNNYNESEDRTWIDSLDEADVLLLRPRFLAEVTSLFDSSNKPLQKRKPYKSNRKSDGAVFGLPLNVLLEKDERILSTQGSLLKNVPYIFQKLINHLEQHSLKDEGLLRVAGLKGRTEILTNAIENHFYSDMIKVDEILYQVTSHDVASALKKLLRDLPEPLLTFKFLSTFYDVHELDENKRKTALNLLILLLPKENQSTLRYLFQFLIKVSRLEEYNKMGIHGIATILAPSLFPPRFVRLSKDDMASQVKSAEICIELTEILLSYGESLWVVPKYLVSQLRSLNQTRQERKENNKPKLLFGKARHKIVSRVRDVQDGVIIVEASQFGMKHFPICITETTTARDVIFKIMHEGMMLADKKKTPPRERSRPLSELAPRGLALSCFLSSAAPEMALQTHFLCEVGGNIVKRELEHSTIVASVLRENPGASWKLQCRHRNCPKR</sequence>
<reference evidence="3" key="1">
    <citation type="submission" date="2007-04" db="EMBL/GenBank/DDBJ databases">
        <title>Annotation of Pediculus humanus corporis strain USDA.</title>
        <authorList>
            <person name="Kirkness E."/>
            <person name="Hannick L."/>
            <person name="Hass B."/>
            <person name="Bruggner R."/>
            <person name="Lawson D."/>
            <person name="Bidwell S."/>
            <person name="Joardar V."/>
            <person name="Caler E."/>
            <person name="Walenz B."/>
            <person name="Inman J."/>
            <person name="Schobel S."/>
            <person name="Galinsky K."/>
            <person name="Amedeo P."/>
            <person name="Strausberg R."/>
        </authorList>
    </citation>
    <scope>NUCLEOTIDE SEQUENCE</scope>
    <source>
        <strain evidence="3">USDA</strain>
    </source>
</reference>
<dbReference type="InParanoid" id="E0VXQ6"/>
<dbReference type="Gene3D" id="1.10.555.10">
    <property type="entry name" value="Rho GTPase activation protein"/>
    <property type="match status" value="1"/>
</dbReference>
<dbReference type="CTD" id="8231594"/>
<dbReference type="AlphaFoldDB" id="E0VXQ6"/>
<name>E0VXQ6_PEDHC</name>
<dbReference type="EnsemblMetazoa" id="PHUM503480-RA">
    <property type="protein sequence ID" value="PHUM503480-PA"/>
    <property type="gene ID" value="PHUM503480"/>
</dbReference>
<dbReference type="KEGG" id="phu:Phum_PHUM503480"/>
<dbReference type="InterPro" id="IPR000198">
    <property type="entry name" value="RhoGAP_dom"/>
</dbReference>
<dbReference type="GO" id="GO:0005737">
    <property type="term" value="C:cytoplasm"/>
    <property type="evidence" value="ECO:0007669"/>
    <property type="project" value="TreeGrafter"/>
</dbReference>
<dbReference type="PANTHER" id="PTHR14963:SF1">
    <property type="entry name" value="RHO GTPASE-ACTIVATING PROTEIN CONUNDRUM"/>
    <property type="match status" value="1"/>
</dbReference>
<dbReference type="OrthoDB" id="27680at2759"/>
<reference evidence="4" key="3">
    <citation type="submission" date="2021-02" db="UniProtKB">
        <authorList>
            <consortium name="EnsemblMetazoa"/>
        </authorList>
    </citation>
    <scope>IDENTIFICATION</scope>
    <source>
        <strain evidence="4">USDA</strain>
    </source>
</reference>
<reference evidence="3" key="2">
    <citation type="submission" date="2007-04" db="EMBL/GenBank/DDBJ databases">
        <title>The genome of the human body louse.</title>
        <authorList>
            <consortium name="The Human Body Louse Genome Consortium"/>
            <person name="Kirkness E."/>
            <person name="Walenz B."/>
            <person name="Hass B."/>
            <person name="Bruggner R."/>
            <person name="Strausberg R."/>
        </authorList>
    </citation>
    <scope>NUCLEOTIDE SEQUENCE</scope>
    <source>
        <strain evidence="3">USDA</strain>
    </source>
</reference>
<dbReference type="PANTHER" id="PTHR14963">
    <property type="entry name" value="RHO GTPASE ACTIVATING PROTEIN 18,19-RELATED"/>
    <property type="match status" value="1"/>
</dbReference>
<evidence type="ECO:0000256" key="1">
    <source>
        <dbReference type="ARBA" id="ARBA00022468"/>
    </source>
</evidence>
<dbReference type="GeneID" id="8231594"/>
<dbReference type="GO" id="GO:0051056">
    <property type="term" value="P:regulation of small GTPase mediated signal transduction"/>
    <property type="evidence" value="ECO:0007669"/>
    <property type="project" value="TreeGrafter"/>
</dbReference>
<evidence type="ECO:0000313" key="5">
    <source>
        <dbReference type="Proteomes" id="UP000009046"/>
    </source>
</evidence>
<dbReference type="EMBL" id="AAZO01006117">
    <property type="status" value="NOT_ANNOTATED_CDS"/>
    <property type="molecule type" value="Genomic_DNA"/>
</dbReference>
<dbReference type="InterPro" id="IPR008936">
    <property type="entry name" value="Rho_GTPase_activation_prot"/>
</dbReference>
<dbReference type="eggNOG" id="KOG2200">
    <property type="taxonomic scope" value="Eukaryota"/>
</dbReference>
<dbReference type="PROSITE" id="PS50238">
    <property type="entry name" value="RHOGAP"/>
    <property type="match status" value="1"/>
</dbReference>
<dbReference type="FunCoup" id="E0VXQ6">
    <property type="interactions" value="127"/>
</dbReference>